<feature type="region of interest" description="Disordered" evidence="1">
    <location>
        <begin position="47"/>
        <end position="66"/>
    </location>
</feature>
<evidence type="ECO:0000256" key="1">
    <source>
        <dbReference type="SAM" id="MobiDB-lite"/>
    </source>
</evidence>
<feature type="compositionally biased region" description="Polar residues" evidence="1">
    <location>
        <begin position="49"/>
        <end position="66"/>
    </location>
</feature>
<dbReference type="RefSeq" id="WP_208716665.1">
    <property type="nucleotide sequence ID" value="NZ_CP042149.1"/>
</dbReference>
<reference evidence="2" key="1">
    <citation type="submission" date="2019-07" db="EMBL/GenBank/DDBJ databases">
        <title>Comparative genomics of plasmid bearing Staphylococcus aureus strains isolated from various retail meats.</title>
        <authorList>
            <person name="Neyaz L."/>
            <person name="Karki A.B."/>
            <person name="Fakhr M.K."/>
        </authorList>
    </citation>
    <scope>NUCLEOTIDE SEQUENCE</scope>
    <source>
        <strain evidence="2">B6-55A</strain>
        <plasmid evidence="2">pSALNT106</plasmid>
    </source>
</reference>
<accession>A0A517KMQ2</accession>
<geneLocation type="plasmid" evidence="2">
    <name>pSALNT106</name>
</geneLocation>
<gene>
    <name evidence="2" type="ORF">FP483_15105</name>
</gene>
<name>A0A517KMQ2_STAAU</name>
<keyword evidence="2" id="KW-0614">Plasmid</keyword>
<organism evidence="2">
    <name type="scientific">Staphylococcus aureus</name>
    <dbReference type="NCBI Taxonomy" id="1280"/>
    <lineage>
        <taxon>Bacteria</taxon>
        <taxon>Bacillati</taxon>
        <taxon>Bacillota</taxon>
        <taxon>Bacilli</taxon>
        <taxon>Bacillales</taxon>
        <taxon>Staphylococcaceae</taxon>
        <taxon>Staphylococcus</taxon>
    </lineage>
</organism>
<evidence type="ECO:0000313" key="2">
    <source>
        <dbReference type="EMBL" id="QDS64664.1"/>
    </source>
</evidence>
<dbReference type="AlphaFoldDB" id="A0A517KMQ2"/>
<proteinExistence type="predicted"/>
<protein>
    <submittedName>
        <fullName evidence="2">Uncharacterized protein</fullName>
    </submittedName>
</protein>
<dbReference type="EMBL" id="CP042149">
    <property type="protein sequence ID" value="QDS64664.1"/>
    <property type="molecule type" value="Genomic_DNA"/>
</dbReference>
<sequence length="66" mass="6993">MDDELIGSYWGIVGGLEEGQRYVTGSFKPFAVAAVQLGVHLAGARSPIKKTTGSLPDNHAGSENYQ</sequence>